<evidence type="ECO:0000313" key="3">
    <source>
        <dbReference type="Proteomes" id="UP001432180"/>
    </source>
</evidence>
<feature type="compositionally biased region" description="Basic and acidic residues" evidence="1">
    <location>
        <begin position="723"/>
        <end position="736"/>
    </location>
</feature>
<sequence length="751" mass="83071">MLRQKPKASLDPARVREAIDAYRAQVLVFSERRLSALFGSAGPSLLGFAEVVGSDLAQSLFFDAATQFEENQPAISQRFQDVIDQGLTHFFTHGRAQPRPWLPQAEILGADDREIQTFARDSEALAIKNLIIRTNARCFPELYALSQRLAVMSGGGKLRDDEIPAGPHHLAHGFRAAIAEEDFDIRVKAVLYALFHHRVTWSAAALYRVLNDILRDAGILPKTRPVNLRRSRQQNAQLGANLRHLPDPEDHEAVHQALVGDLLELAAVSQLGINAGKHDPAADAPHFNRDIGLQARELSPLHSFLIGIVRSAEGSQTAAALPPGLRTEQIAIGRLNKASTDARDPELIGTIEQLFAQMFDTPGLPAIAKALLGQLQMPFLKAAIGDISLLRDPGHPARVLLDEMIEAGSHWIDESDPSEGALPVLREITERVLDTPEGESPPFDALLEHLHQDTRGLRQPRPPLERRSRDLLRDRRIAREARRQARGAILELLRPYDVPRQVRAFLQTTWTELLTLVRQHRDEGPDSPSWREALDTARCLVEIFDPRVTGTALRARIAELPRLRQRVANGAQRLGSYNRATLAALDNLLANPHGVREQLRRGQALPSRPPTGHPGRLASVPQSDFDGSPSAEEESGQQPSDGMPEDALQAMIEELRETKSGTWFELDSPFGDATTEGRRIQLSWISPLTSTYLFVDEAGTKTEMRGLKDLAKAMLSGRARVVRPPEDADIPKDRPDQTSANAKRRVPGPPT</sequence>
<organism evidence="2 3">
    <name type="scientific">Thiorhodovibrio winogradskyi</name>
    <dbReference type="NCBI Taxonomy" id="77007"/>
    <lineage>
        <taxon>Bacteria</taxon>
        <taxon>Pseudomonadati</taxon>
        <taxon>Pseudomonadota</taxon>
        <taxon>Gammaproteobacteria</taxon>
        <taxon>Chromatiales</taxon>
        <taxon>Chromatiaceae</taxon>
        <taxon>Thiorhodovibrio</taxon>
    </lineage>
</organism>
<evidence type="ECO:0008006" key="4">
    <source>
        <dbReference type="Google" id="ProtNLM"/>
    </source>
</evidence>
<feature type="region of interest" description="Disordered" evidence="1">
    <location>
        <begin position="718"/>
        <end position="751"/>
    </location>
</feature>
<evidence type="ECO:0000313" key="2">
    <source>
        <dbReference type="EMBL" id="WPL18042.1"/>
    </source>
</evidence>
<proteinExistence type="predicted"/>
<dbReference type="InterPro" id="IPR012434">
    <property type="entry name" value="DUF1631"/>
</dbReference>
<dbReference type="Pfam" id="PF07793">
    <property type="entry name" value="DUF1631"/>
    <property type="match status" value="1"/>
</dbReference>
<evidence type="ECO:0000256" key="1">
    <source>
        <dbReference type="SAM" id="MobiDB-lite"/>
    </source>
</evidence>
<accession>A0ABZ0SD50</accession>
<protein>
    <recommendedName>
        <fullName evidence="4">Thymidine phosphorylase</fullName>
    </recommendedName>
</protein>
<gene>
    <name evidence="2" type="ORF">Thiowin_03093</name>
</gene>
<feature type="compositionally biased region" description="Basic residues" evidence="1">
    <location>
        <begin position="742"/>
        <end position="751"/>
    </location>
</feature>
<keyword evidence="3" id="KW-1185">Reference proteome</keyword>
<feature type="region of interest" description="Disordered" evidence="1">
    <location>
        <begin position="596"/>
        <end position="644"/>
    </location>
</feature>
<name>A0ABZ0SD50_9GAMM</name>
<dbReference type="Proteomes" id="UP001432180">
    <property type="component" value="Chromosome"/>
</dbReference>
<reference evidence="2 3" key="1">
    <citation type="journal article" date="2023" name="Microorganisms">
        <title>Thiorhodovibrio frisius and Trv. litoralis spp. nov., Two Novel Members from a Clade of Fastidious Purple Sulfur Bacteria That Exhibit Unique Red-Shifted Light-Harvesting Capabilities.</title>
        <authorList>
            <person name="Methner A."/>
            <person name="Kuzyk S.B."/>
            <person name="Petersen J."/>
            <person name="Bauer S."/>
            <person name="Brinkmann H."/>
            <person name="Sichau K."/>
            <person name="Wanner G."/>
            <person name="Wolf J."/>
            <person name="Neumann-Schaal M."/>
            <person name="Henke P."/>
            <person name="Tank M."/>
            <person name="Sproer C."/>
            <person name="Bunk B."/>
            <person name="Overmann J."/>
        </authorList>
    </citation>
    <scope>NUCLEOTIDE SEQUENCE [LARGE SCALE GENOMIC DNA]</scope>
    <source>
        <strain evidence="2 3">DSM 6702</strain>
    </source>
</reference>
<dbReference type="EMBL" id="CP121472">
    <property type="protein sequence ID" value="WPL18042.1"/>
    <property type="molecule type" value="Genomic_DNA"/>
</dbReference>
<dbReference type="RefSeq" id="WP_328983837.1">
    <property type="nucleotide sequence ID" value="NZ_CP121472.1"/>
</dbReference>